<sequence>MPYELPLEHCNSVTCRHEPAQASLVLHEALPFVCYVISQIRKDQSATSSFH</sequence>
<name>D2DSZ9_SCYPA</name>
<accession>D2DSZ9</accession>
<evidence type="ECO:0000313" key="1">
    <source>
        <dbReference type="EMBL" id="ACY66559.1"/>
    </source>
</evidence>
<protein>
    <submittedName>
        <fullName evidence="1">Uncharacterized protein</fullName>
    </submittedName>
</protein>
<dbReference type="AlphaFoldDB" id="D2DSZ9"/>
<reference evidence="1" key="1">
    <citation type="submission" date="2009-02" db="EMBL/GenBank/DDBJ databases">
        <title>Construction of SSH cDNA library from hemocytes of Scylla paramamosain LPS-challenged.</title>
        <authorList>
            <person name="Wang K.J."/>
            <person name="Chen F.Y."/>
            <person name="Bo J."/>
            <person name="Ren H.L."/>
        </authorList>
    </citation>
    <scope>NUCLEOTIDE SEQUENCE</scope>
</reference>
<dbReference type="EMBL" id="FJ774838">
    <property type="protein sequence ID" value="ACY66559.1"/>
    <property type="molecule type" value="mRNA"/>
</dbReference>
<proteinExistence type="evidence at transcript level"/>
<organism evidence="1">
    <name type="scientific">Scylla paramamosain</name>
    <name type="common">Mud crab</name>
    <dbReference type="NCBI Taxonomy" id="85552"/>
    <lineage>
        <taxon>Eukaryota</taxon>
        <taxon>Metazoa</taxon>
        <taxon>Ecdysozoa</taxon>
        <taxon>Arthropoda</taxon>
        <taxon>Crustacea</taxon>
        <taxon>Multicrustacea</taxon>
        <taxon>Malacostraca</taxon>
        <taxon>Eumalacostraca</taxon>
        <taxon>Eucarida</taxon>
        <taxon>Decapoda</taxon>
        <taxon>Pleocyemata</taxon>
        <taxon>Brachyura</taxon>
        <taxon>Eubrachyura</taxon>
        <taxon>Portunoidea</taxon>
        <taxon>Portunidae</taxon>
        <taxon>Portuninae</taxon>
        <taxon>Scylla</taxon>
    </lineage>
</organism>